<name>A0A1G6UCC1_9ACTN</name>
<feature type="domain" description="DUF4132" evidence="1">
    <location>
        <begin position="866"/>
        <end position="1047"/>
    </location>
</feature>
<proteinExistence type="predicted"/>
<evidence type="ECO:0000313" key="3">
    <source>
        <dbReference type="Proteomes" id="UP000198949"/>
    </source>
</evidence>
<dbReference type="Proteomes" id="UP000198949">
    <property type="component" value="Unassembled WGS sequence"/>
</dbReference>
<dbReference type="AlphaFoldDB" id="A0A1G6UCC1"/>
<sequence length="1135" mass="124657">MSVPPFKLRDMTQTETFPDEDQLRLPARWRRHVMPRRGRDFANTDLDTAVDPAASEAVALRIAELRPLIEEEFLKRDEKVYRPAVAARLRGLADPVGAAALMHLLDSTETNSLGYNHTITAAARLRHLDAWIADHGLAFAAVAVLESAMIYHSTYYRDGRLVTIGRIGTHSELQETEGWRLAQPAVNRVRSLLAAAPEAEYREAVAAVDARRTDLQRRIGAAILMPDEADWAEEAVTASIGYIAKYRMDDWMRWSILADPRHLHLVEQRGFVHGDISDRTLAPLVEGLGTAVLPLLTRVMDHMFARMSKPARAALMTAIGLLPSDEAVAYLVDKLELPGALNAVTATAARFPVRTLRVVAARVETAEPAARERLAGLVKSSPALADALDRTDDATRRAIAALTASPDELPAAPAGALPPLLVDPVWKRKRRKQERPVIEGLAPALETRLVWDDPEEERRWATLRDHDPYTSFGEKQEARVLARLEEHGDILDAAILFAWARLEFVQPLLERWDGTARYTGIAELQRILGRFGPPVADRVVALLKGRPALAEAVMPIQSLAAARLAADWLTRSKSVAPIAKRWLARHTAAAAHLLVPDALGPDAAARRAATTTLRYLILTHGAEPVAHAAKEYGDAAAAAIDALIAADPLDPLDAKIPKPPAWAAPNMLPQILLEGREAALPAEAVSHVTTVLALDSPEFPYAGVEVVAEACDRASLTRFSWALFELWTAVGSPAKDRWAFTQLARFADDDTVAELAALIRRWPGDGQHKRAVTGLEVLGDIGTETSLRALHVISRKVRFKALKLEAGKQIETVAERLGLTTEQLADRLVPDFGLDGDTSLVLAYGPRRFTVAFDEQLKPVVSDEDGKPLRSLPRPNADDDAALADAAYERFAQLKRDLRTVAKEQVRRLEHAMVAERSWTVPEFQEFFTDHPLMRHLARRLVWLAESGGEPSGFRIAEDGTFTDAADDRFDLPGDARVRLAHPLRLGDRLAAWAEIFADYELLQPFSQLSRPILGFTEEELRTGRVTRFDGATLKSGSVLGLAQWGWRRGPSNSWWVEPGFHRPLPAGGFVVVGLDPGIDSYEGRVDGAKIQTVSSVHLSEDADYTALGEGGDHPRDIDPLTASEVLGALARITA</sequence>
<protein>
    <recommendedName>
        <fullName evidence="1">DUF4132 domain-containing protein</fullName>
    </recommendedName>
</protein>
<evidence type="ECO:0000313" key="2">
    <source>
        <dbReference type="EMBL" id="SDD38963.1"/>
    </source>
</evidence>
<dbReference type="InterPro" id="IPR025406">
    <property type="entry name" value="DUF4132"/>
</dbReference>
<dbReference type="STRING" id="58114.SAMN05216270_103423"/>
<reference evidence="3" key="1">
    <citation type="submission" date="2016-10" db="EMBL/GenBank/DDBJ databases">
        <authorList>
            <person name="Varghese N."/>
            <person name="Submissions S."/>
        </authorList>
    </citation>
    <scope>NUCLEOTIDE SEQUENCE [LARGE SCALE GENOMIC DNA]</scope>
    <source>
        <strain evidence="3">CGMCC 4.3516</strain>
    </source>
</reference>
<organism evidence="2 3">
    <name type="scientific">Glycomyces harbinensis</name>
    <dbReference type="NCBI Taxonomy" id="58114"/>
    <lineage>
        <taxon>Bacteria</taxon>
        <taxon>Bacillati</taxon>
        <taxon>Actinomycetota</taxon>
        <taxon>Actinomycetes</taxon>
        <taxon>Glycomycetales</taxon>
        <taxon>Glycomycetaceae</taxon>
        <taxon>Glycomyces</taxon>
    </lineage>
</organism>
<keyword evidence="3" id="KW-1185">Reference proteome</keyword>
<evidence type="ECO:0000259" key="1">
    <source>
        <dbReference type="Pfam" id="PF13569"/>
    </source>
</evidence>
<dbReference type="Pfam" id="PF13569">
    <property type="entry name" value="DUF4132"/>
    <property type="match status" value="1"/>
</dbReference>
<accession>A0A1G6UCC1</accession>
<gene>
    <name evidence="2" type="ORF">SAMN05216270_103423</name>
</gene>
<dbReference type="EMBL" id="FNAD01000003">
    <property type="protein sequence ID" value="SDD38963.1"/>
    <property type="molecule type" value="Genomic_DNA"/>
</dbReference>